<dbReference type="RefSeq" id="WP_007413552.1">
    <property type="nucleotide sequence ID" value="NZ_ABOX02000004.1"/>
</dbReference>
<reference evidence="1 2" key="1">
    <citation type="journal article" date="2011" name="J. Bacteriol.">
        <title>Genome sequence of 'Pedosphaera parvula' Ellin514, an aerobic Verrucomicrobial isolate from pasture soil.</title>
        <authorList>
            <person name="Kant R."/>
            <person name="van Passel M.W."/>
            <person name="Sangwan P."/>
            <person name="Palva A."/>
            <person name="Lucas S."/>
            <person name="Copeland A."/>
            <person name="Lapidus A."/>
            <person name="Glavina Del Rio T."/>
            <person name="Dalin E."/>
            <person name="Tice H."/>
            <person name="Bruce D."/>
            <person name="Goodwin L."/>
            <person name="Pitluck S."/>
            <person name="Chertkov O."/>
            <person name="Larimer F.W."/>
            <person name="Land M.L."/>
            <person name="Hauser L."/>
            <person name="Brettin T.S."/>
            <person name="Detter J.C."/>
            <person name="Han S."/>
            <person name="de Vos W.M."/>
            <person name="Janssen P.H."/>
            <person name="Smidt H."/>
        </authorList>
    </citation>
    <scope>NUCLEOTIDE SEQUENCE [LARGE SCALE GENOMIC DNA]</scope>
    <source>
        <strain evidence="1 2">Ellin514</strain>
    </source>
</reference>
<gene>
    <name evidence="1" type="ORF">Cflav_PD5307</name>
</gene>
<dbReference type="Proteomes" id="UP000003688">
    <property type="component" value="Unassembled WGS sequence"/>
</dbReference>
<evidence type="ECO:0000313" key="1">
    <source>
        <dbReference type="EMBL" id="EEF62672.1"/>
    </source>
</evidence>
<organism evidence="1 2">
    <name type="scientific">Pedosphaera parvula (strain Ellin514)</name>
    <dbReference type="NCBI Taxonomy" id="320771"/>
    <lineage>
        <taxon>Bacteria</taxon>
        <taxon>Pseudomonadati</taxon>
        <taxon>Verrucomicrobiota</taxon>
        <taxon>Pedosphaerae</taxon>
        <taxon>Pedosphaerales</taxon>
        <taxon>Pedosphaeraceae</taxon>
        <taxon>Pedosphaera</taxon>
    </lineage>
</organism>
<name>B9XCK4_PEDPL</name>
<evidence type="ECO:0000313" key="2">
    <source>
        <dbReference type="Proteomes" id="UP000003688"/>
    </source>
</evidence>
<proteinExistence type="predicted"/>
<dbReference type="STRING" id="320771.Cflav_PD5307"/>
<dbReference type="OrthoDB" id="8058828at2"/>
<dbReference type="AlphaFoldDB" id="B9XCK4"/>
<comment type="caution">
    <text evidence="1">The sequence shown here is derived from an EMBL/GenBank/DDBJ whole genome shotgun (WGS) entry which is preliminary data.</text>
</comment>
<protein>
    <recommendedName>
        <fullName evidence="3">LmbE family protein</fullName>
    </recommendedName>
</protein>
<sequence length="307" mass="34377">MSEKVSERFVVTLKKSLMCVISFAPLLNFSKIQAMESPYSKQKGKRAALIIAHPGHELRVHHWLEEAKPVVLVLTDGSGRTSKSRLESTTRILQRAGARPGSIYGRFTDAGIYEIMLQGKSDLVLPLLNETAEFLIAEQIDYVAGDALEGYNTSHELCRYLIGAAIELARRKTGREIANYDFLLTGRPDECPERLRANAIHLPLDDAAIARKLAAAEGYPELKHEVEGALKQFGKILFAQEWLRPVPNHTGINLDHAEVPYYESYGEKQKAAGHYQHVIRFREHMLPLAQAMWAEVEKVNSGSPCAF</sequence>
<accession>B9XCK4</accession>
<evidence type="ECO:0008006" key="3">
    <source>
        <dbReference type="Google" id="ProtNLM"/>
    </source>
</evidence>
<dbReference type="EMBL" id="ABOX02000004">
    <property type="protein sequence ID" value="EEF62672.1"/>
    <property type="molecule type" value="Genomic_DNA"/>
</dbReference>
<keyword evidence="2" id="KW-1185">Reference proteome</keyword>